<dbReference type="Proteomes" id="UP000011841">
    <property type="component" value="Chromosome"/>
</dbReference>
<reference evidence="1 2" key="1">
    <citation type="journal article" date="2013" name="Appl. Environ. Microbiol.">
        <title>Genome analysis suggests that the soil oligotrophic bacterium Agromonas oligotrophica (Bradyrhizobium oligotrophicum) is a nitrogen-fixing symbiont of Aeschynomene indica.</title>
        <authorList>
            <person name="Okubo T."/>
            <person name="Fukushima S."/>
            <person name="Itakura M."/>
            <person name="Oshima K."/>
            <person name="Longtonglang A."/>
            <person name="Teaumroong N."/>
            <person name="Mitsui H."/>
            <person name="Hattori M."/>
            <person name="Hattori R."/>
            <person name="Hattori T."/>
            <person name="Minamisawa K."/>
        </authorList>
    </citation>
    <scope>NUCLEOTIDE SEQUENCE [LARGE SCALE GENOMIC DNA]</scope>
    <source>
        <strain evidence="1 2">S58</strain>
    </source>
</reference>
<dbReference type="HOGENOM" id="CLU_2663832_0_0_5"/>
<proteinExistence type="predicted"/>
<protein>
    <submittedName>
        <fullName evidence="1">Uncharacterized protein</fullName>
    </submittedName>
</protein>
<name>M4Z8N6_9BRAD</name>
<dbReference type="GeneID" id="301817849"/>
<gene>
    <name evidence="1" type="ORF">S58_40420</name>
</gene>
<dbReference type="eggNOG" id="COG1321">
    <property type="taxonomic scope" value="Bacteria"/>
</dbReference>
<organism evidence="1 2">
    <name type="scientific">Bradyrhizobium oligotrophicum S58</name>
    <dbReference type="NCBI Taxonomy" id="1245469"/>
    <lineage>
        <taxon>Bacteria</taxon>
        <taxon>Pseudomonadati</taxon>
        <taxon>Pseudomonadota</taxon>
        <taxon>Alphaproteobacteria</taxon>
        <taxon>Hyphomicrobiales</taxon>
        <taxon>Nitrobacteraceae</taxon>
        <taxon>Bradyrhizobium</taxon>
    </lineage>
</organism>
<sequence>MLTDNQIATLSDIGQAIAFSPTRQDELDDLIREGYVAKDGDIYELTAKGQKVLTDRGAGLNEA</sequence>
<dbReference type="AlphaFoldDB" id="M4Z8N6"/>
<dbReference type="EMBL" id="AP012603">
    <property type="protein sequence ID" value="BAM90028.1"/>
    <property type="molecule type" value="Genomic_DNA"/>
</dbReference>
<accession>M4Z8N6</accession>
<dbReference type="RefSeq" id="WP_015667136.1">
    <property type="nucleotide sequence ID" value="NC_020453.1"/>
</dbReference>
<dbReference type="PATRIC" id="fig|1245469.3.peg.4130"/>
<keyword evidence="2" id="KW-1185">Reference proteome</keyword>
<dbReference type="KEGG" id="aol:S58_40420"/>
<evidence type="ECO:0000313" key="2">
    <source>
        <dbReference type="Proteomes" id="UP000011841"/>
    </source>
</evidence>
<evidence type="ECO:0000313" key="1">
    <source>
        <dbReference type="EMBL" id="BAM90028.1"/>
    </source>
</evidence>
<dbReference type="OrthoDB" id="8242491at2"/>